<keyword evidence="8 9" id="KW-0472">Membrane</keyword>
<accession>A0AAD5DKY3</accession>
<evidence type="ECO:0000256" key="4">
    <source>
        <dbReference type="ARBA" id="ARBA00022692"/>
    </source>
</evidence>
<keyword evidence="6" id="KW-1133">Transmembrane helix</keyword>
<dbReference type="GO" id="GO:0006843">
    <property type="term" value="P:mitochondrial citrate transmembrane transport"/>
    <property type="evidence" value="ECO:0007669"/>
    <property type="project" value="TreeGrafter"/>
</dbReference>
<dbReference type="Gene3D" id="1.50.40.10">
    <property type="entry name" value="Mitochondrial carrier domain"/>
    <property type="match status" value="1"/>
</dbReference>
<evidence type="ECO:0000256" key="1">
    <source>
        <dbReference type="ARBA" id="ARBA00004225"/>
    </source>
</evidence>
<feature type="repeat" description="Solcar" evidence="9">
    <location>
        <begin position="62"/>
        <end position="143"/>
    </location>
</feature>
<dbReference type="InterPro" id="IPR049563">
    <property type="entry name" value="TXTP-like"/>
</dbReference>
<dbReference type="GO" id="GO:0031966">
    <property type="term" value="C:mitochondrial membrane"/>
    <property type="evidence" value="ECO:0007669"/>
    <property type="project" value="UniProtKB-SubCell"/>
</dbReference>
<evidence type="ECO:0000313" key="12">
    <source>
        <dbReference type="Proteomes" id="UP001205105"/>
    </source>
</evidence>
<dbReference type="InterPro" id="IPR023395">
    <property type="entry name" value="MCP_dom_sf"/>
</dbReference>
<evidence type="ECO:0000256" key="3">
    <source>
        <dbReference type="ARBA" id="ARBA00022448"/>
    </source>
</evidence>
<evidence type="ECO:0000256" key="9">
    <source>
        <dbReference type="PROSITE-ProRule" id="PRU00282"/>
    </source>
</evidence>
<dbReference type="InterPro" id="IPR018108">
    <property type="entry name" value="MCP_transmembrane"/>
</dbReference>
<feature type="repeat" description="Solcar" evidence="9">
    <location>
        <begin position="155"/>
        <end position="244"/>
    </location>
</feature>
<evidence type="ECO:0000256" key="2">
    <source>
        <dbReference type="ARBA" id="ARBA00006375"/>
    </source>
</evidence>
<evidence type="ECO:0000256" key="10">
    <source>
        <dbReference type="RuleBase" id="RU000488"/>
    </source>
</evidence>
<comment type="similarity">
    <text evidence="2 10">Belongs to the mitochondrial carrier (TC 2.A.29) family.</text>
</comment>
<dbReference type="SUPFAM" id="SSF103506">
    <property type="entry name" value="Mitochondrial carrier"/>
    <property type="match status" value="1"/>
</dbReference>
<proteinExistence type="inferred from homology"/>
<keyword evidence="7" id="KW-0496">Mitochondrion</keyword>
<evidence type="ECO:0000256" key="6">
    <source>
        <dbReference type="ARBA" id="ARBA00022989"/>
    </source>
</evidence>
<comment type="caution">
    <text evidence="11">The sequence shown here is derived from an EMBL/GenBank/DDBJ whole genome shotgun (WGS) entry which is preliminary data.</text>
</comment>
<dbReference type="AlphaFoldDB" id="A0AAD5DKY3"/>
<sequence length="256" mass="27064">MQPTVGIKNALQEGRPIPRTVPALYRGLAVSAGAMLPITAVQFGMNRALEQGYRRVTGAEKLTTGGTVAVALGAGGASAFLGCPAEYVMIQQQKSGRSLATEFRHLLSTYGPLKPFKGLSATILRESLYATGYLAIAPILREALSQQPAVQSQDIPGGPYVLSGLIAGLIATVSSQPADTIKTRMQAFPDSKAHPEYRSFMSTTRHILATEGAGTFLAGLGPRAFRVCCAVFILNGTRNTIVDALQAQRTPHVVPV</sequence>
<evidence type="ECO:0000256" key="8">
    <source>
        <dbReference type="ARBA" id="ARBA00023136"/>
    </source>
</evidence>
<keyword evidence="4 9" id="KW-0812">Transmembrane</keyword>
<evidence type="ECO:0000256" key="7">
    <source>
        <dbReference type="ARBA" id="ARBA00023128"/>
    </source>
</evidence>
<dbReference type="GO" id="GO:0071913">
    <property type="term" value="F:citrate secondary active transmembrane transporter activity"/>
    <property type="evidence" value="ECO:0007669"/>
    <property type="project" value="TreeGrafter"/>
</dbReference>
<evidence type="ECO:0000256" key="5">
    <source>
        <dbReference type="ARBA" id="ARBA00022737"/>
    </source>
</evidence>
<keyword evidence="12" id="KW-1185">Reference proteome</keyword>
<keyword evidence="3 10" id="KW-0813">Transport</keyword>
<reference evidence="11" key="1">
    <citation type="submission" date="2020-11" db="EMBL/GenBank/DDBJ databases">
        <title>Chlorella ohadii genome sequencing and assembly.</title>
        <authorList>
            <person name="Murik O."/>
            <person name="Treves H."/>
            <person name="Kedem I."/>
            <person name="Shotland Y."/>
            <person name="Kaplan A."/>
        </authorList>
    </citation>
    <scope>NUCLEOTIDE SEQUENCE</scope>
    <source>
        <strain evidence="11">1</strain>
    </source>
</reference>
<organism evidence="11 12">
    <name type="scientific">Chlorella ohadii</name>
    <dbReference type="NCBI Taxonomy" id="2649997"/>
    <lineage>
        <taxon>Eukaryota</taxon>
        <taxon>Viridiplantae</taxon>
        <taxon>Chlorophyta</taxon>
        <taxon>core chlorophytes</taxon>
        <taxon>Trebouxiophyceae</taxon>
        <taxon>Chlorellales</taxon>
        <taxon>Chlorellaceae</taxon>
        <taxon>Chlorella clade</taxon>
        <taxon>Chlorella</taxon>
    </lineage>
</organism>
<evidence type="ECO:0000313" key="11">
    <source>
        <dbReference type="EMBL" id="KAI7839912.1"/>
    </source>
</evidence>
<protein>
    <submittedName>
        <fullName evidence="11">Uncharacterized protein</fullName>
    </submittedName>
</protein>
<gene>
    <name evidence="11" type="ORF">COHA_006392</name>
</gene>
<dbReference type="Pfam" id="PF00153">
    <property type="entry name" value="Mito_carr"/>
    <property type="match status" value="2"/>
</dbReference>
<dbReference type="PANTHER" id="PTHR45788:SF4">
    <property type="entry name" value="TRICARBOXYLATE TRANSPORT PROTEIN, MITOCHONDRIAL"/>
    <property type="match status" value="1"/>
</dbReference>
<dbReference type="EMBL" id="JADXDR010000090">
    <property type="protein sequence ID" value="KAI7839912.1"/>
    <property type="molecule type" value="Genomic_DNA"/>
</dbReference>
<dbReference type="PROSITE" id="PS50920">
    <property type="entry name" value="SOLCAR"/>
    <property type="match status" value="2"/>
</dbReference>
<comment type="subcellular location">
    <subcellularLocation>
        <location evidence="1">Mitochondrion membrane</location>
        <topology evidence="1">Multi-pass membrane protein</topology>
    </subcellularLocation>
</comment>
<dbReference type="PANTHER" id="PTHR45788">
    <property type="entry name" value="SUCCINATE/FUMARATE MITOCHONDRIAL TRANSPORTER-RELATED"/>
    <property type="match status" value="1"/>
</dbReference>
<dbReference type="Proteomes" id="UP001205105">
    <property type="component" value="Unassembled WGS sequence"/>
</dbReference>
<keyword evidence="5" id="KW-0677">Repeat</keyword>
<name>A0AAD5DKY3_9CHLO</name>